<sequence length="62" mass="7640">MPLRMDICVCIPMVHDELEDFATPVRQDFDNFVYDNIQYNNEESDSDEDEMDYNYNDEYFYY</sequence>
<name>A0A1J1HR37_9DIPT</name>
<gene>
    <name evidence="1" type="ORF">CLUMA_CG002567</name>
</gene>
<reference evidence="1 2" key="1">
    <citation type="submission" date="2015-04" db="EMBL/GenBank/DDBJ databases">
        <authorList>
            <person name="Syromyatnikov M.Y."/>
            <person name="Popov V.N."/>
        </authorList>
    </citation>
    <scope>NUCLEOTIDE SEQUENCE [LARGE SCALE GENOMIC DNA]</scope>
</reference>
<evidence type="ECO:0000313" key="1">
    <source>
        <dbReference type="EMBL" id="CRK88934.1"/>
    </source>
</evidence>
<evidence type="ECO:0000313" key="2">
    <source>
        <dbReference type="Proteomes" id="UP000183832"/>
    </source>
</evidence>
<protein>
    <submittedName>
        <fullName evidence="1">CLUMA_CG002567, isoform A</fullName>
    </submittedName>
</protein>
<organism evidence="1 2">
    <name type="scientific">Clunio marinus</name>
    <dbReference type="NCBI Taxonomy" id="568069"/>
    <lineage>
        <taxon>Eukaryota</taxon>
        <taxon>Metazoa</taxon>
        <taxon>Ecdysozoa</taxon>
        <taxon>Arthropoda</taxon>
        <taxon>Hexapoda</taxon>
        <taxon>Insecta</taxon>
        <taxon>Pterygota</taxon>
        <taxon>Neoptera</taxon>
        <taxon>Endopterygota</taxon>
        <taxon>Diptera</taxon>
        <taxon>Nematocera</taxon>
        <taxon>Chironomoidea</taxon>
        <taxon>Chironomidae</taxon>
        <taxon>Clunio</taxon>
    </lineage>
</organism>
<proteinExistence type="predicted"/>
<accession>A0A1J1HR37</accession>
<keyword evidence="2" id="KW-1185">Reference proteome</keyword>
<dbReference type="Proteomes" id="UP000183832">
    <property type="component" value="Unassembled WGS sequence"/>
</dbReference>
<dbReference type="EMBL" id="CVRI01000010">
    <property type="protein sequence ID" value="CRK88934.1"/>
    <property type="molecule type" value="Genomic_DNA"/>
</dbReference>
<dbReference type="AlphaFoldDB" id="A0A1J1HR37"/>